<dbReference type="Proteomes" id="UP001177021">
    <property type="component" value="Unassembled WGS sequence"/>
</dbReference>
<organism evidence="1 2">
    <name type="scientific">Trifolium pratense</name>
    <name type="common">Red clover</name>
    <dbReference type="NCBI Taxonomy" id="57577"/>
    <lineage>
        <taxon>Eukaryota</taxon>
        <taxon>Viridiplantae</taxon>
        <taxon>Streptophyta</taxon>
        <taxon>Embryophyta</taxon>
        <taxon>Tracheophyta</taxon>
        <taxon>Spermatophyta</taxon>
        <taxon>Magnoliopsida</taxon>
        <taxon>eudicotyledons</taxon>
        <taxon>Gunneridae</taxon>
        <taxon>Pentapetalae</taxon>
        <taxon>rosids</taxon>
        <taxon>fabids</taxon>
        <taxon>Fabales</taxon>
        <taxon>Fabaceae</taxon>
        <taxon>Papilionoideae</taxon>
        <taxon>50 kb inversion clade</taxon>
        <taxon>NPAAA clade</taxon>
        <taxon>Hologalegina</taxon>
        <taxon>IRL clade</taxon>
        <taxon>Trifolieae</taxon>
        <taxon>Trifolium</taxon>
    </lineage>
</organism>
<evidence type="ECO:0000313" key="1">
    <source>
        <dbReference type="EMBL" id="CAJ2662882.1"/>
    </source>
</evidence>
<protein>
    <submittedName>
        <fullName evidence="1">Uncharacterized protein</fullName>
    </submittedName>
</protein>
<reference evidence="1" key="1">
    <citation type="submission" date="2023-10" db="EMBL/GenBank/DDBJ databases">
        <authorList>
            <person name="Rodriguez Cubillos JULIANA M."/>
            <person name="De Vega J."/>
        </authorList>
    </citation>
    <scope>NUCLEOTIDE SEQUENCE</scope>
</reference>
<comment type="caution">
    <text evidence="1">The sequence shown here is derived from an EMBL/GenBank/DDBJ whole genome shotgun (WGS) entry which is preliminary data.</text>
</comment>
<keyword evidence="2" id="KW-1185">Reference proteome</keyword>
<accession>A0ACB0L665</accession>
<gene>
    <name evidence="1" type="ORF">MILVUS5_LOCUS28410</name>
</gene>
<sequence>MDYEPPYPSTTKDMETMKYYFDNETLFMATRNFFTNDLNILYRLHAVSVIATVSKKDDPDAYVPYLAMNYFDRFICRCDMRSDMNLNITHGSVMRMESLIQKKLDGKMKSVTAFCFLNHYYAYFKPLGGFKRRSINEIIVEAQGLFTFVDFMPSEIALAALAAAATIAYPKKKIAKDIRRMMSSQVEECTKMMVNIGNSMKIKFDTSGSSEDIEEEDGTALIDKRRQDMGKTETSQLQIKEKPEELFDKKDVAAEETDAEKRSLVKGKGKGKAVEKVKEPQKQMEGSISEIEPKKFMNFELNWETDVPSLEVGIGHPPPGESTGIKLGCCNCNIL</sequence>
<proteinExistence type="predicted"/>
<evidence type="ECO:0000313" key="2">
    <source>
        <dbReference type="Proteomes" id="UP001177021"/>
    </source>
</evidence>
<dbReference type="EMBL" id="CASHSV030000409">
    <property type="protein sequence ID" value="CAJ2662882.1"/>
    <property type="molecule type" value="Genomic_DNA"/>
</dbReference>
<name>A0ACB0L665_TRIPR</name>